<dbReference type="InterPro" id="IPR032710">
    <property type="entry name" value="NTF2-like_dom_sf"/>
</dbReference>
<dbReference type="InterPro" id="IPR037401">
    <property type="entry name" value="SnoaL-like"/>
</dbReference>
<keyword evidence="3" id="KW-1185">Reference proteome</keyword>
<gene>
    <name evidence="2" type="ORF">FCN18_15760</name>
</gene>
<dbReference type="Proteomes" id="UP000309992">
    <property type="component" value="Unassembled WGS sequence"/>
</dbReference>
<feature type="domain" description="SnoaL-like" evidence="1">
    <location>
        <begin position="21"/>
        <end position="144"/>
    </location>
</feature>
<accession>A0ABY2S5H5</accession>
<dbReference type="Gene3D" id="3.10.450.50">
    <property type="match status" value="1"/>
</dbReference>
<dbReference type="EMBL" id="SWMS01000007">
    <property type="protein sequence ID" value="TKG70968.1"/>
    <property type="molecule type" value="Genomic_DNA"/>
</dbReference>
<dbReference type="CDD" id="cd00531">
    <property type="entry name" value="NTF2_like"/>
    <property type="match status" value="1"/>
</dbReference>
<organism evidence="2 3">
    <name type="scientific">Prauserella endophytica</name>
    <dbReference type="NCBI Taxonomy" id="1592324"/>
    <lineage>
        <taxon>Bacteria</taxon>
        <taxon>Bacillati</taxon>
        <taxon>Actinomycetota</taxon>
        <taxon>Actinomycetes</taxon>
        <taxon>Pseudonocardiales</taxon>
        <taxon>Pseudonocardiaceae</taxon>
        <taxon>Prauserella</taxon>
        <taxon>Prauserella coralliicola group</taxon>
    </lineage>
</organism>
<evidence type="ECO:0000313" key="2">
    <source>
        <dbReference type="EMBL" id="TKG70968.1"/>
    </source>
</evidence>
<protein>
    <submittedName>
        <fullName evidence="2">Nuclear transport factor 2 family protein</fullName>
    </submittedName>
</protein>
<comment type="caution">
    <text evidence="2">The sequence shown here is derived from an EMBL/GenBank/DDBJ whole genome shotgun (WGS) entry which is preliminary data.</text>
</comment>
<sequence length="160" mass="17950">MRRHQGGRIVERLTSTDAELRQLRDRAEIADLCTRYAYALDRKDWVAVAETFLDDAVFEHPGGRLRGAEAIVHRARTALERLDATQHLIGSITVAVDGDSARARCYFHAQHVRAGTPGGELYTIAGSYADRLVRTTAGWRIAERLQEYSWRSGNRQVVSG</sequence>
<dbReference type="Pfam" id="PF13577">
    <property type="entry name" value="SnoaL_4"/>
    <property type="match status" value="1"/>
</dbReference>
<proteinExistence type="predicted"/>
<evidence type="ECO:0000259" key="1">
    <source>
        <dbReference type="Pfam" id="PF13577"/>
    </source>
</evidence>
<reference evidence="2 3" key="1">
    <citation type="journal article" date="2015" name="Antonie Van Leeuwenhoek">
        <title>Prauserella endophytica sp. nov., an endophytic actinobacterium isolated from Tamarix taklamakanensis.</title>
        <authorList>
            <person name="Liu J.M."/>
            <person name="Habden X."/>
            <person name="Guo L."/>
            <person name="Tuo L."/>
            <person name="Jiang Z.K."/>
            <person name="Liu S.W."/>
            <person name="Liu X.F."/>
            <person name="Chen L."/>
            <person name="Li R.F."/>
            <person name="Zhang Y.Q."/>
            <person name="Sun C.H."/>
        </authorList>
    </citation>
    <scope>NUCLEOTIDE SEQUENCE [LARGE SCALE GENOMIC DNA]</scope>
    <source>
        <strain evidence="2 3">CGMCC 4.7182</strain>
    </source>
</reference>
<dbReference type="SUPFAM" id="SSF54427">
    <property type="entry name" value="NTF2-like"/>
    <property type="match status" value="1"/>
</dbReference>
<name>A0ABY2S5H5_9PSEU</name>
<evidence type="ECO:0000313" key="3">
    <source>
        <dbReference type="Proteomes" id="UP000309992"/>
    </source>
</evidence>